<reference evidence="2" key="1">
    <citation type="submission" date="2017-04" db="EMBL/GenBank/DDBJ databases">
        <title>Function of individual gut microbiota members based on whole genome sequencing of pure cultures obtained from chicken caecum.</title>
        <authorList>
            <person name="Medvecky M."/>
            <person name="Cejkova D."/>
            <person name="Polansky O."/>
            <person name="Karasova D."/>
            <person name="Kubasova T."/>
            <person name="Cizek A."/>
            <person name="Rychlik I."/>
        </authorList>
    </citation>
    <scope>NUCLEOTIDE SEQUENCE [LARGE SCALE GENOMIC DNA]</scope>
    <source>
        <strain evidence="2">An90</strain>
    </source>
</reference>
<dbReference type="InterPro" id="IPR018534">
    <property type="entry name" value="Tet_reg_excision_RteC"/>
</dbReference>
<dbReference type="EMBL" id="NFHB01000003">
    <property type="protein sequence ID" value="OUN03955.1"/>
    <property type="molecule type" value="Genomic_DNA"/>
</dbReference>
<organism evidence="1 2">
    <name type="scientific">Alistipes onderdonkii</name>
    <dbReference type="NCBI Taxonomy" id="328813"/>
    <lineage>
        <taxon>Bacteria</taxon>
        <taxon>Pseudomonadati</taxon>
        <taxon>Bacteroidota</taxon>
        <taxon>Bacteroidia</taxon>
        <taxon>Bacteroidales</taxon>
        <taxon>Rikenellaceae</taxon>
        <taxon>Alistipes</taxon>
    </lineage>
</organism>
<evidence type="ECO:0000313" key="2">
    <source>
        <dbReference type="Proteomes" id="UP000195772"/>
    </source>
</evidence>
<sequence>MDFLVLTETEFFRQIDNEAEGRELKTAYNKFINEVLVFYASASSDGRRLFSTLVYTEIELYCLHEKLSPLHDDRAYHSRKALSFVRRILKHVSTQVPPLSTPQTDSQPTSSFRWTGSLVELVEIIYAFDEIGCINDGQNDIKDLAAFFGSLFGMEIKVRNCYDAYLDMKRRKNESRTYFLDKLRERLNLRMQRDDAREMTRR</sequence>
<accession>A0A1Y3QXZ2</accession>
<dbReference type="OrthoDB" id="790983at2"/>
<name>A0A1Y3QXZ2_9BACT</name>
<evidence type="ECO:0000313" key="1">
    <source>
        <dbReference type="EMBL" id="OUN03955.1"/>
    </source>
</evidence>
<dbReference type="Pfam" id="PF09357">
    <property type="entry name" value="RteC"/>
    <property type="match status" value="1"/>
</dbReference>
<proteinExistence type="predicted"/>
<comment type="caution">
    <text evidence="1">The sequence shown here is derived from an EMBL/GenBank/DDBJ whole genome shotgun (WGS) entry which is preliminary data.</text>
</comment>
<dbReference type="AlphaFoldDB" id="A0A1Y3QXZ2"/>
<gene>
    <name evidence="1" type="ORF">B5G41_05700</name>
</gene>
<dbReference type="Proteomes" id="UP000195772">
    <property type="component" value="Unassembled WGS sequence"/>
</dbReference>
<protein>
    <submittedName>
        <fullName evidence="1">Transcriptional regulator</fullName>
    </submittedName>
</protein>
<dbReference type="RefSeq" id="WP_087401751.1">
    <property type="nucleotide sequence ID" value="NZ_DAWDON010000002.1"/>
</dbReference>